<name>A0ACC0VS40_9STRA</name>
<dbReference type="Proteomes" id="UP001163321">
    <property type="component" value="Chromosome 7"/>
</dbReference>
<sequence>MVLVPCFSFKLMLVFIALWTCANVISADLTADGVPPTSHIFKAAPRRASSNRNLRRGTVSAIHEERGIPPAFFVENGSWGKISVTSSRRTLPALMRMLYVPNSRYSSHTRFPRRCSD</sequence>
<dbReference type="EMBL" id="CM047586">
    <property type="protein sequence ID" value="KAI9909107.1"/>
    <property type="molecule type" value="Genomic_DNA"/>
</dbReference>
<gene>
    <name evidence="1" type="ORF">PsorP6_014877</name>
</gene>
<reference evidence="1 2" key="1">
    <citation type="journal article" date="2022" name="bioRxiv">
        <title>The genome of the oomycete Peronosclerospora sorghi, a cosmopolitan pathogen of maize and sorghum, is inflated with dispersed pseudogenes.</title>
        <authorList>
            <person name="Fletcher K."/>
            <person name="Martin F."/>
            <person name="Isakeit T."/>
            <person name="Cavanaugh K."/>
            <person name="Magill C."/>
            <person name="Michelmore R."/>
        </authorList>
    </citation>
    <scope>NUCLEOTIDE SEQUENCE [LARGE SCALE GENOMIC DNA]</scope>
    <source>
        <strain evidence="1">P6</strain>
    </source>
</reference>
<proteinExistence type="predicted"/>
<comment type="caution">
    <text evidence="1">The sequence shown here is derived from an EMBL/GenBank/DDBJ whole genome shotgun (WGS) entry which is preliminary data.</text>
</comment>
<organism evidence="1 2">
    <name type="scientific">Peronosclerospora sorghi</name>
    <dbReference type="NCBI Taxonomy" id="230839"/>
    <lineage>
        <taxon>Eukaryota</taxon>
        <taxon>Sar</taxon>
        <taxon>Stramenopiles</taxon>
        <taxon>Oomycota</taxon>
        <taxon>Peronosporomycetes</taxon>
        <taxon>Peronosporales</taxon>
        <taxon>Peronosporaceae</taxon>
        <taxon>Peronosclerospora</taxon>
    </lineage>
</organism>
<protein>
    <submittedName>
        <fullName evidence="1">Uncharacterized protein</fullName>
    </submittedName>
</protein>
<accession>A0ACC0VS40</accession>
<evidence type="ECO:0000313" key="2">
    <source>
        <dbReference type="Proteomes" id="UP001163321"/>
    </source>
</evidence>
<evidence type="ECO:0000313" key="1">
    <source>
        <dbReference type="EMBL" id="KAI9909107.1"/>
    </source>
</evidence>
<keyword evidence="2" id="KW-1185">Reference proteome</keyword>